<name>A0A3B1C7G5_9ZZZZ</name>
<dbReference type="SUPFAM" id="SSF56281">
    <property type="entry name" value="Metallo-hydrolase/oxidoreductase"/>
    <property type="match status" value="1"/>
</dbReference>
<dbReference type="PANTHER" id="PTHR46233:SF3">
    <property type="entry name" value="HYDROXYACYLGLUTATHIONE HYDROLASE GLOC"/>
    <property type="match status" value="1"/>
</dbReference>
<feature type="domain" description="Metallo-beta-lactamase" evidence="5">
    <location>
        <begin position="12"/>
        <end position="195"/>
    </location>
</feature>
<reference evidence="6" key="1">
    <citation type="submission" date="2018-06" db="EMBL/GenBank/DDBJ databases">
        <authorList>
            <person name="Zhirakovskaya E."/>
        </authorList>
    </citation>
    <scope>NUCLEOTIDE SEQUENCE</scope>
</reference>
<evidence type="ECO:0000256" key="4">
    <source>
        <dbReference type="ARBA" id="ARBA00022833"/>
    </source>
</evidence>
<accession>A0A3B1C7G5</accession>
<protein>
    <submittedName>
        <fullName evidence="6">MBL-fold metallo-hydrolase superfamily</fullName>
    </submittedName>
</protein>
<sequence length="213" mass="24103">MNIKIFVFSPFQENTYVIWDETTKESCVIDPGCFNNSEEEELKNFIISNELTVKYLINTHCHIDHVFGNQFVKDTFSPKYLASEDDIPLLEKAVEQGKQFDLPVKASPMPDEYLNEQNTLTLGNIKCKLLFTPGHTPGEYCIYFPSENICITGDVLFKGSIGRTDLWKGDFNILMNSIKTKLLTLPEETVIYPGHGGSSTIGNEKISNSFLQD</sequence>
<dbReference type="PANTHER" id="PTHR46233">
    <property type="entry name" value="HYDROXYACYLGLUTATHIONE HYDROLASE GLOC"/>
    <property type="match status" value="1"/>
</dbReference>
<evidence type="ECO:0000256" key="1">
    <source>
        <dbReference type="ARBA" id="ARBA00001947"/>
    </source>
</evidence>
<dbReference type="Gene3D" id="3.60.15.10">
    <property type="entry name" value="Ribonuclease Z/Hydroxyacylglutathione hydrolase-like"/>
    <property type="match status" value="1"/>
</dbReference>
<dbReference type="InterPro" id="IPR001279">
    <property type="entry name" value="Metallo-B-lactamas"/>
</dbReference>
<evidence type="ECO:0000313" key="6">
    <source>
        <dbReference type="EMBL" id="VAX20603.1"/>
    </source>
</evidence>
<dbReference type="GO" id="GO:0046872">
    <property type="term" value="F:metal ion binding"/>
    <property type="evidence" value="ECO:0007669"/>
    <property type="project" value="UniProtKB-KW"/>
</dbReference>
<evidence type="ECO:0000256" key="2">
    <source>
        <dbReference type="ARBA" id="ARBA00022723"/>
    </source>
</evidence>
<keyword evidence="4" id="KW-0862">Zinc</keyword>
<dbReference type="Pfam" id="PF00753">
    <property type="entry name" value="Lactamase_B"/>
    <property type="match status" value="1"/>
</dbReference>
<gene>
    <name evidence="6" type="ORF">MNBD_IGNAVI01-3234</name>
</gene>
<dbReference type="AlphaFoldDB" id="A0A3B1C7G5"/>
<dbReference type="SMART" id="SM00849">
    <property type="entry name" value="Lactamase_B"/>
    <property type="match status" value="1"/>
</dbReference>
<keyword evidence="3 6" id="KW-0378">Hydrolase</keyword>
<keyword evidence="2" id="KW-0479">Metal-binding</keyword>
<comment type="cofactor">
    <cofactor evidence="1">
        <name>Zn(2+)</name>
        <dbReference type="ChEBI" id="CHEBI:29105"/>
    </cofactor>
</comment>
<proteinExistence type="predicted"/>
<dbReference type="EMBL" id="UOGD01000172">
    <property type="protein sequence ID" value="VAX20603.1"/>
    <property type="molecule type" value="Genomic_DNA"/>
</dbReference>
<organism evidence="6">
    <name type="scientific">hydrothermal vent metagenome</name>
    <dbReference type="NCBI Taxonomy" id="652676"/>
    <lineage>
        <taxon>unclassified sequences</taxon>
        <taxon>metagenomes</taxon>
        <taxon>ecological metagenomes</taxon>
    </lineage>
</organism>
<dbReference type="GO" id="GO:0016787">
    <property type="term" value="F:hydrolase activity"/>
    <property type="evidence" value="ECO:0007669"/>
    <property type="project" value="UniProtKB-KW"/>
</dbReference>
<dbReference type="InterPro" id="IPR051453">
    <property type="entry name" value="MBL_Glyoxalase_II"/>
</dbReference>
<evidence type="ECO:0000259" key="5">
    <source>
        <dbReference type="SMART" id="SM00849"/>
    </source>
</evidence>
<evidence type="ECO:0000256" key="3">
    <source>
        <dbReference type="ARBA" id="ARBA00022801"/>
    </source>
</evidence>
<dbReference type="InterPro" id="IPR036866">
    <property type="entry name" value="RibonucZ/Hydroxyglut_hydro"/>
</dbReference>